<sequence>MYNKIKQSFYLYRLFLQVVTIVLIASLFGCQDSSDPSSNASHNRPTTDHAAQPQAISTRSGFITVQPSTQEYIDISNYVSYENDVDIDSIEVEVTNQNMGQESVYQSGYCGTPTPELNGDRLGFYVQLDNHNLCTYRYKVIGRKTSSNEEVESQFAKINLFATVESDARLPTISKHISLTNNPNSQAVVNINLVDELSELNFSEWDLSEDILLLGDGEIETSEKTISYYGKTAGYVRIFYTLFNSKQSTEAKLGQIDITIGKEHTNGIIISDIEEFRYEIDSQPTLIVDIRNLIKLEYDIDYQLINVYSIDGSVSLNDEQRKDLNNKEFTFNWNKYSPKNTDVSFVLSDNEGNFKAGILRLVGINQDLTNAYLCNGRLPDKACIDIADIGNETLFTNSPSVNFLDNISSELIETNSTDNGVLGQNYGNFYRFSHSKALALCDTYNTITLGGRTNWRLATLNELDKLFNTFGNMFNKRGWPTSYNYWSTTQTVKPTKPVQYKNMNLYFGYEFSYEPDFELFASCISERQF</sequence>
<accession>A0A511QJX4</accession>
<keyword evidence="2" id="KW-0472">Membrane</keyword>
<organism evidence="3 4">
    <name type="scientific">Vibrio sagamiensis NBRC 104589</name>
    <dbReference type="NCBI Taxonomy" id="1219064"/>
    <lineage>
        <taxon>Bacteria</taxon>
        <taxon>Pseudomonadati</taxon>
        <taxon>Pseudomonadota</taxon>
        <taxon>Gammaproteobacteria</taxon>
        <taxon>Vibrionales</taxon>
        <taxon>Vibrionaceae</taxon>
        <taxon>Vibrio</taxon>
    </lineage>
</organism>
<feature type="region of interest" description="Disordered" evidence="1">
    <location>
        <begin position="35"/>
        <end position="54"/>
    </location>
</feature>
<keyword evidence="2" id="KW-0812">Transmembrane</keyword>
<dbReference type="AlphaFoldDB" id="A0A511QJX4"/>
<keyword evidence="2" id="KW-1133">Transmembrane helix</keyword>
<evidence type="ECO:0008006" key="5">
    <source>
        <dbReference type="Google" id="ProtNLM"/>
    </source>
</evidence>
<proteinExistence type="predicted"/>
<protein>
    <recommendedName>
        <fullName evidence="5">DUF1566 domain-containing protein</fullName>
    </recommendedName>
</protein>
<gene>
    <name evidence="3" type="ORF">VSA01S_28740</name>
</gene>
<feature type="compositionally biased region" description="Polar residues" evidence="1">
    <location>
        <begin position="35"/>
        <end position="44"/>
    </location>
</feature>
<comment type="caution">
    <text evidence="3">The sequence shown here is derived from an EMBL/GenBank/DDBJ whole genome shotgun (WGS) entry which is preliminary data.</text>
</comment>
<dbReference type="RefSeq" id="WP_050567280.1">
    <property type="nucleotide sequence ID" value="NZ_BAOJ01000027.1"/>
</dbReference>
<evidence type="ECO:0000256" key="1">
    <source>
        <dbReference type="SAM" id="MobiDB-lite"/>
    </source>
</evidence>
<evidence type="ECO:0000313" key="4">
    <source>
        <dbReference type="Proteomes" id="UP000321922"/>
    </source>
</evidence>
<name>A0A511QJX4_9VIBR</name>
<keyword evidence="4" id="KW-1185">Reference proteome</keyword>
<dbReference type="PROSITE" id="PS51257">
    <property type="entry name" value="PROKAR_LIPOPROTEIN"/>
    <property type="match status" value="1"/>
</dbReference>
<evidence type="ECO:0000256" key="2">
    <source>
        <dbReference type="SAM" id="Phobius"/>
    </source>
</evidence>
<evidence type="ECO:0000313" key="3">
    <source>
        <dbReference type="EMBL" id="GEM76762.1"/>
    </source>
</evidence>
<reference evidence="3 4" key="1">
    <citation type="submission" date="2019-07" db="EMBL/GenBank/DDBJ databases">
        <title>Whole genome shotgun sequence of Vibrio sagamiensis NBRC 104589.</title>
        <authorList>
            <person name="Hosoyama A."/>
            <person name="Uohara A."/>
            <person name="Ohji S."/>
            <person name="Ichikawa N."/>
        </authorList>
    </citation>
    <scope>NUCLEOTIDE SEQUENCE [LARGE SCALE GENOMIC DNA]</scope>
    <source>
        <strain evidence="3 4">NBRC 104589</strain>
    </source>
</reference>
<dbReference type="EMBL" id="BJXJ01000031">
    <property type="protein sequence ID" value="GEM76762.1"/>
    <property type="molecule type" value="Genomic_DNA"/>
</dbReference>
<dbReference type="OrthoDB" id="5906407at2"/>
<dbReference type="Proteomes" id="UP000321922">
    <property type="component" value="Unassembled WGS sequence"/>
</dbReference>
<feature type="transmembrane region" description="Helical" evidence="2">
    <location>
        <begin position="12"/>
        <end position="29"/>
    </location>
</feature>